<evidence type="ECO:0000256" key="2">
    <source>
        <dbReference type="ARBA" id="ARBA00010072"/>
    </source>
</evidence>
<evidence type="ECO:0000256" key="6">
    <source>
        <dbReference type="ARBA" id="ARBA00022970"/>
    </source>
</evidence>
<feature type="transmembrane region" description="Helical" evidence="9">
    <location>
        <begin position="189"/>
        <end position="211"/>
    </location>
</feature>
<dbReference type="PROSITE" id="PS50928">
    <property type="entry name" value="ABC_TM1"/>
    <property type="match status" value="1"/>
</dbReference>
<dbReference type="AlphaFoldDB" id="A0A0F7IH20"/>
<evidence type="ECO:0000313" key="11">
    <source>
        <dbReference type="EMBL" id="AKG92179.1"/>
    </source>
</evidence>
<evidence type="ECO:0000256" key="5">
    <source>
        <dbReference type="ARBA" id="ARBA00022692"/>
    </source>
</evidence>
<keyword evidence="3 9" id="KW-0813">Transport</keyword>
<evidence type="ECO:0000256" key="8">
    <source>
        <dbReference type="ARBA" id="ARBA00023136"/>
    </source>
</evidence>
<dbReference type="Pfam" id="PF00528">
    <property type="entry name" value="BPD_transp_1"/>
    <property type="match status" value="1"/>
</dbReference>
<comment type="similarity">
    <text evidence="2">Belongs to the binding-protein-dependent transport system permease family. HisMQ subfamily.</text>
</comment>
<reference evidence="11 12" key="1">
    <citation type="submission" date="2015-04" db="EMBL/GenBank/DDBJ databases">
        <title>The complete genome sequence of the hyperthermophilic, obligate iron-reducing archaeon Geoglobus ahangari strain 234T.</title>
        <authorList>
            <person name="Manzella M.P."/>
            <person name="Holmes D.E."/>
            <person name="Rocheleau J.M."/>
            <person name="Chung A."/>
            <person name="Reguera G."/>
            <person name="Kashefi K."/>
        </authorList>
    </citation>
    <scope>NUCLEOTIDE SEQUENCE [LARGE SCALE GENOMIC DNA]</scope>
    <source>
        <strain evidence="11 12">234</strain>
    </source>
</reference>
<dbReference type="GeneID" id="24803053"/>
<evidence type="ECO:0000256" key="4">
    <source>
        <dbReference type="ARBA" id="ARBA00022475"/>
    </source>
</evidence>
<evidence type="ECO:0000256" key="7">
    <source>
        <dbReference type="ARBA" id="ARBA00022989"/>
    </source>
</evidence>
<dbReference type="CDD" id="cd06261">
    <property type="entry name" value="TM_PBP2"/>
    <property type="match status" value="1"/>
</dbReference>
<keyword evidence="7 9" id="KW-1133">Transmembrane helix</keyword>
<accession>A0A0F7IH20</accession>
<name>A0A0F7IH20_9EURY</name>
<dbReference type="GO" id="GO:0022857">
    <property type="term" value="F:transmembrane transporter activity"/>
    <property type="evidence" value="ECO:0007669"/>
    <property type="project" value="InterPro"/>
</dbReference>
<dbReference type="InParanoid" id="A0A0F7IH20"/>
<keyword evidence="8 9" id="KW-0472">Membrane</keyword>
<keyword evidence="6" id="KW-0029">Amino-acid transport</keyword>
<proteinExistence type="inferred from homology"/>
<dbReference type="STRING" id="113653.GAH_00472"/>
<evidence type="ECO:0000313" key="12">
    <source>
        <dbReference type="Proteomes" id="UP000034723"/>
    </source>
</evidence>
<dbReference type="GO" id="GO:0043190">
    <property type="term" value="C:ATP-binding cassette (ABC) transporter complex"/>
    <property type="evidence" value="ECO:0007669"/>
    <property type="project" value="InterPro"/>
</dbReference>
<dbReference type="OrthoDB" id="60458at2157"/>
<evidence type="ECO:0000259" key="10">
    <source>
        <dbReference type="PROSITE" id="PS50928"/>
    </source>
</evidence>
<evidence type="ECO:0000256" key="1">
    <source>
        <dbReference type="ARBA" id="ARBA00004651"/>
    </source>
</evidence>
<dbReference type="PATRIC" id="fig|113653.22.peg.473"/>
<dbReference type="PANTHER" id="PTHR30614">
    <property type="entry name" value="MEMBRANE COMPONENT OF AMINO ACID ABC TRANSPORTER"/>
    <property type="match status" value="1"/>
</dbReference>
<dbReference type="PANTHER" id="PTHR30614:SF20">
    <property type="entry name" value="GLUTAMINE TRANSPORT SYSTEM PERMEASE PROTEIN GLNP"/>
    <property type="match status" value="1"/>
</dbReference>
<feature type="domain" description="ABC transmembrane type-1" evidence="10">
    <location>
        <begin position="23"/>
        <end position="211"/>
    </location>
</feature>
<keyword evidence="12" id="KW-1185">Reference proteome</keyword>
<dbReference type="Proteomes" id="UP000034723">
    <property type="component" value="Chromosome"/>
</dbReference>
<dbReference type="InterPro" id="IPR010065">
    <property type="entry name" value="AA_ABC_transptr_permease_3TM"/>
</dbReference>
<evidence type="ECO:0000256" key="3">
    <source>
        <dbReference type="ARBA" id="ARBA00022448"/>
    </source>
</evidence>
<sequence>MVGINQFDPELFINILPDLAFGAFMTLKLTTISTFFGLIIGSIAGLARVSHNPVFHYLSTFYVEVIRGTPLLVQILIVYFGLPAIGVNLSPEPAGIIALSINSGAYIAEIVRAGIESVPHGQMEAARSLGMTYLQAMRYVIFPQAFRNIMPALGNEFIALLKDSSLLSVISIVELTRVGRQIVSATFNAWTPFIGVALFYLMMTIPLSRLVNYYQRRIGKYAVKS</sequence>
<dbReference type="FunFam" id="1.10.3720.10:FF:000033">
    <property type="entry name" value="Polar amino acid ABC transporter permease"/>
    <property type="match status" value="1"/>
</dbReference>
<dbReference type="RefSeq" id="WP_048094507.1">
    <property type="nucleotide sequence ID" value="NZ_CP011267.1"/>
</dbReference>
<comment type="subcellular location">
    <subcellularLocation>
        <location evidence="1 9">Cell membrane</location>
        <topology evidence="1 9">Multi-pass membrane protein</topology>
    </subcellularLocation>
</comment>
<feature type="transmembrane region" description="Helical" evidence="9">
    <location>
        <begin position="61"/>
        <end position="82"/>
    </location>
</feature>
<dbReference type="InterPro" id="IPR035906">
    <property type="entry name" value="MetI-like_sf"/>
</dbReference>
<dbReference type="NCBIfam" id="TIGR01726">
    <property type="entry name" value="HEQRo_perm_3TM"/>
    <property type="match status" value="1"/>
</dbReference>
<organism evidence="11 12">
    <name type="scientific">Geoglobus ahangari</name>
    <dbReference type="NCBI Taxonomy" id="113653"/>
    <lineage>
        <taxon>Archaea</taxon>
        <taxon>Methanobacteriati</taxon>
        <taxon>Methanobacteriota</taxon>
        <taxon>Archaeoglobi</taxon>
        <taxon>Archaeoglobales</taxon>
        <taxon>Archaeoglobaceae</taxon>
        <taxon>Geoglobus</taxon>
    </lineage>
</organism>
<dbReference type="KEGG" id="gah:GAH_00472"/>
<dbReference type="InterPro" id="IPR000515">
    <property type="entry name" value="MetI-like"/>
</dbReference>
<protein>
    <submittedName>
        <fullName evidence="11">Amino acid ABC transporter membrane protein, PAAT family (TC 3.A.1.3.-)</fullName>
    </submittedName>
</protein>
<gene>
    <name evidence="11" type="ORF">GAH_00472</name>
</gene>
<keyword evidence="4" id="KW-1003">Cell membrane</keyword>
<dbReference type="GO" id="GO:0006865">
    <property type="term" value="P:amino acid transport"/>
    <property type="evidence" value="ECO:0007669"/>
    <property type="project" value="UniProtKB-KW"/>
</dbReference>
<dbReference type="SUPFAM" id="SSF161098">
    <property type="entry name" value="MetI-like"/>
    <property type="match status" value="1"/>
</dbReference>
<evidence type="ECO:0000256" key="9">
    <source>
        <dbReference type="RuleBase" id="RU363032"/>
    </source>
</evidence>
<dbReference type="HOGENOM" id="CLU_019602_1_1_2"/>
<dbReference type="EMBL" id="CP011267">
    <property type="protein sequence ID" value="AKG92179.1"/>
    <property type="molecule type" value="Genomic_DNA"/>
</dbReference>
<dbReference type="InterPro" id="IPR043429">
    <property type="entry name" value="ArtM/GltK/GlnP/TcyL/YhdX-like"/>
</dbReference>
<keyword evidence="5 9" id="KW-0812">Transmembrane</keyword>
<dbReference type="Gene3D" id="1.10.3720.10">
    <property type="entry name" value="MetI-like"/>
    <property type="match status" value="1"/>
</dbReference>
<feature type="transmembrane region" description="Helical" evidence="9">
    <location>
        <begin position="20"/>
        <end position="49"/>
    </location>
</feature>